<gene>
    <name evidence="2" type="ORF">LSP00402_LOCUS21692</name>
</gene>
<evidence type="ECO:0000256" key="1">
    <source>
        <dbReference type="SAM" id="MobiDB-lite"/>
    </source>
</evidence>
<feature type="compositionally biased region" description="Basic and acidic residues" evidence="1">
    <location>
        <begin position="52"/>
        <end position="72"/>
    </location>
</feature>
<sequence length="920" mass="103726">MRTGTIERHIKGGSCSAFCTTYGIERKDAEKVYFEHKGKFSNVISFYVTKRRENDSQPGDRKVLDYNSKREATSPTNSPPHHRKMCQDTENSPGFHVYFISHEGTPLEEIKAMRLCLASAQSERSACRHKLLRVPRGSMEMAHPIIQIDASKAITEMDLRTLHMDVEKEFESIIRRENLPVQIRLLDNGVPSTSTLKMAKTYEDDPNVILYVVLTTTGKTIENMIMNWRSPPFPRTNLPPVLVITSKNNIAIVKRKLERIYDESLLDYQVYPTNVKTRDGFVVIQSAMAAYLNDQRQRKALGKEFSKVFTKGFVDCIPGDKSVFVYENCEGIMGKANTVSWIYSQRVLERLGGDRLSSSNVHNDNSMPNPNRNSSNNCISQKKEIVISGLSWLTRDFLHLLAVAVHSIHKCQLSMSARGLQVLSGTPCLRIEITSKDSEKLKEAYGFVHTLTAASQDIVISKSSRPRVFTKFKSKNVWLISGHLYNTGYICELMKILVDKKVCYECVDVIVGGTDEEKSSLTLNIFNASAKLQQEICESLYQLNDRYPLAQIRVQIDQDDPIPMEASPGKIFFLLEGHVFRSGVLKSIINLSDNSRILSLLPGRSFHDATKVVVESSIGSMQKVYTACTQKTMSSFGLNLRLISETEAENVKKQDTEEKLQGKRESYIEVVIGDMQGKHAKATAYAMWDDVNEITDCYGRSLNTSRPFQTRLRCNNQSQCAIELFGDVAKSYETKLSELRGIVEESVRKVNLGANDVQVALRYIPTTRITSVAPTIIEASKIKLFVVQTETGDTIRAIRQRCQKRDDVQFVMAIPSCDEQRAKRIVKAESGMQHITCTDAPRHPRMLVELALKENPRLSLPSSGWHGDYEIGIVYHSNAGPKSGFCCVQVMKCQDFRINISLSTRQQINRPLHNVASSSS</sequence>
<dbReference type="AlphaFoldDB" id="A0A7S2U311"/>
<proteinExistence type="predicted"/>
<accession>A0A7S2U311</accession>
<reference evidence="2" key="1">
    <citation type="submission" date="2021-01" db="EMBL/GenBank/DDBJ databases">
        <authorList>
            <person name="Corre E."/>
            <person name="Pelletier E."/>
            <person name="Niang G."/>
            <person name="Scheremetjew M."/>
            <person name="Finn R."/>
            <person name="Kale V."/>
            <person name="Holt S."/>
            <person name="Cochrane G."/>
            <person name="Meng A."/>
            <person name="Brown T."/>
            <person name="Cohen L."/>
        </authorList>
    </citation>
    <scope>NUCLEOTIDE SEQUENCE</scope>
    <source>
        <strain evidence="2">CCMP622</strain>
    </source>
</reference>
<feature type="region of interest" description="Disordered" evidence="1">
    <location>
        <begin position="52"/>
        <end position="88"/>
    </location>
</feature>
<dbReference type="EMBL" id="HBHP01035241">
    <property type="protein sequence ID" value="CAD9777676.1"/>
    <property type="molecule type" value="Transcribed_RNA"/>
</dbReference>
<evidence type="ECO:0000313" key="2">
    <source>
        <dbReference type="EMBL" id="CAD9777676.1"/>
    </source>
</evidence>
<feature type="compositionally biased region" description="Low complexity" evidence="1">
    <location>
        <begin position="363"/>
        <end position="377"/>
    </location>
</feature>
<name>A0A7S2U311_9EUKA</name>
<organism evidence="2">
    <name type="scientific">Lotharella oceanica</name>
    <dbReference type="NCBI Taxonomy" id="641309"/>
    <lineage>
        <taxon>Eukaryota</taxon>
        <taxon>Sar</taxon>
        <taxon>Rhizaria</taxon>
        <taxon>Cercozoa</taxon>
        <taxon>Chlorarachniophyceae</taxon>
        <taxon>Lotharella</taxon>
    </lineage>
</organism>
<protein>
    <submittedName>
        <fullName evidence="2">Uncharacterized protein</fullName>
    </submittedName>
</protein>
<feature type="region of interest" description="Disordered" evidence="1">
    <location>
        <begin position="358"/>
        <end position="377"/>
    </location>
</feature>